<feature type="transmembrane region" description="Helical" evidence="5">
    <location>
        <begin position="239"/>
        <end position="257"/>
    </location>
</feature>
<evidence type="ECO:0000256" key="4">
    <source>
        <dbReference type="ARBA" id="ARBA00023136"/>
    </source>
</evidence>
<feature type="transmembrane region" description="Helical" evidence="5">
    <location>
        <begin position="73"/>
        <end position="92"/>
    </location>
</feature>
<dbReference type="PANTHER" id="PTHR43701">
    <property type="entry name" value="MEMBRANE TRANSPORTER PROTEIN MJ0441-RELATED"/>
    <property type="match status" value="1"/>
</dbReference>
<dbReference type="RefSeq" id="WP_243068271.1">
    <property type="nucleotide sequence ID" value="NZ_JAIVFK010000062.1"/>
</dbReference>
<protein>
    <recommendedName>
        <fullName evidence="5">Probable membrane transporter protein</fullName>
    </recommendedName>
</protein>
<proteinExistence type="inferred from homology"/>
<evidence type="ECO:0000256" key="1">
    <source>
        <dbReference type="ARBA" id="ARBA00004141"/>
    </source>
</evidence>
<gene>
    <name evidence="6" type="ORF">K2U94_16660</name>
</gene>
<evidence type="ECO:0000313" key="6">
    <source>
        <dbReference type="EMBL" id="MCI4684374.1"/>
    </source>
</evidence>
<name>A0ABS9Z9K7_9HYPH</name>
<dbReference type="EMBL" id="JAIVFP010000001">
    <property type="protein sequence ID" value="MCI4684374.1"/>
    <property type="molecule type" value="Genomic_DNA"/>
</dbReference>
<keyword evidence="4 5" id="KW-0472">Membrane</keyword>
<dbReference type="Proteomes" id="UP001139104">
    <property type="component" value="Unassembled WGS sequence"/>
</dbReference>
<organism evidence="6 7">
    <name type="scientific">Candidatus Rhodoblastus alkanivorans</name>
    <dbReference type="NCBI Taxonomy" id="2954117"/>
    <lineage>
        <taxon>Bacteria</taxon>
        <taxon>Pseudomonadati</taxon>
        <taxon>Pseudomonadota</taxon>
        <taxon>Alphaproteobacteria</taxon>
        <taxon>Hyphomicrobiales</taxon>
        <taxon>Rhodoblastaceae</taxon>
        <taxon>Rhodoblastus</taxon>
    </lineage>
</organism>
<feature type="transmembrane region" description="Helical" evidence="5">
    <location>
        <begin position="104"/>
        <end position="121"/>
    </location>
</feature>
<evidence type="ECO:0000313" key="7">
    <source>
        <dbReference type="Proteomes" id="UP001139104"/>
    </source>
</evidence>
<feature type="transmembrane region" description="Helical" evidence="5">
    <location>
        <begin position="209"/>
        <end position="227"/>
    </location>
</feature>
<comment type="subcellular location">
    <subcellularLocation>
        <location evidence="5">Cell membrane</location>
        <topology evidence="5">Multi-pass membrane protein</topology>
    </subcellularLocation>
    <subcellularLocation>
        <location evidence="1">Membrane</location>
        <topology evidence="1">Multi-pass membrane protein</topology>
    </subcellularLocation>
</comment>
<comment type="similarity">
    <text evidence="5">Belongs to the 4-toluene sulfonate uptake permease (TSUP) (TC 2.A.102) family.</text>
</comment>
<dbReference type="InterPro" id="IPR051598">
    <property type="entry name" value="TSUP/Inactive_protease-like"/>
</dbReference>
<keyword evidence="7" id="KW-1185">Reference proteome</keyword>
<evidence type="ECO:0000256" key="2">
    <source>
        <dbReference type="ARBA" id="ARBA00022692"/>
    </source>
</evidence>
<feature type="transmembrane region" description="Helical" evidence="5">
    <location>
        <begin position="47"/>
        <end position="67"/>
    </location>
</feature>
<reference evidence="6" key="1">
    <citation type="journal article" date="2022" name="ISME J.">
        <title>Identification of active gaseous-alkane degraders at natural gas seeps.</title>
        <authorList>
            <person name="Farhan Ul Haque M."/>
            <person name="Hernandez M."/>
            <person name="Crombie A.T."/>
            <person name="Murrell J.C."/>
        </authorList>
    </citation>
    <scope>NUCLEOTIDE SEQUENCE</scope>
    <source>
        <strain evidence="6">PC2</strain>
    </source>
</reference>
<dbReference type="InterPro" id="IPR002781">
    <property type="entry name" value="TM_pro_TauE-like"/>
</dbReference>
<feature type="transmembrane region" description="Helical" evidence="5">
    <location>
        <begin position="12"/>
        <end position="40"/>
    </location>
</feature>
<accession>A0ABS9Z9K7</accession>
<comment type="caution">
    <text evidence="6">The sequence shown here is derived from an EMBL/GenBank/DDBJ whole genome shotgun (WGS) entry which is preliminary data.</text>
</comment>
<dbReference type="PANTHER" id="PTHR43701:SF2">
    <property type="entry name" value="MEMBRANE TRANSPORTER PROTEIN YJNA-RELATED"/>
    <property type="match status" value="1"/>
</dbReference>
<evidence type="ECO:0000256" key="5">
    <source>
        <dbReference type="RuleBase" id="RU363041"/>
    </source>
</evidence>
<sequence>MHLSYLDGAALLSGVIVGFVLGLIGGGGSVFATPLLYYFVGVANPHVAIGTGAAAVAVNALANLLGHARAGRVKWACAAIFAAAGSGGAIIGSSLGKIVDGQKLLLLFGVVMLVVAAQMAIKRPPPQGHDFRLTRENAGKTVPALVLIGLVVGVLSGFFGIGGGFLVVPGILAATGMPMIAAIGSSLVSVTAFGAATAANYAWSGLVDWPVTAFLVAGGVVGGVFGGRLAGVLAARRQLLTQVFAALVAAVGIYVIYRGVLVLMKP</sequence>
<feature type="transmembrane region" description="Helical" evidence="5">
    <location>
        <begin position="180"/>
        <end position="203"/>
    </location>
</feature>
<evidence type="ECO:0000256" key="3">
    <source>
        <dbReference type="ARBA" id="ARBA00022989"/>
    </source>
</evidence>
<dbReference type="Pfam" id="PF01925">
    <property type="entry name" value="TauE"/>
    <property type="match status" value="1"/>
</dbReference>
<keyword evidence="5" id="KW-1003">Cell membrane</keyword>
<feature type="transmembrane region" description="Helical" evidence="5">
    <location>
        <begin position="141"/>
        <end position="168"/>
    </location>
</feature>
<keyword evidence="2 5" id="KW-0812">Transmembrane</keyword>
<keyword evidence="3 5" id="KW-1133">Transmembrane helix</keyword>